<dbReference type="PANTHER" id="PTHR42893">
    <property type="entry name" value="PROTEIN DETOXIFICATION 44, CHLOROPLASTIC-RELATED"/>
    <property type="match status" value="1"/>
</dbReference>
<comment type="subcellular location">
    <subcellularLocation>
        <location evidence="1">Membrane</location>
        <topology evidence="1">Multi-pass membrane protein</topology>
    </subcellularLocation>
</comment>
<gene>
    <name evidence="7" type="primary">dinF</name>
    <name evidence="7" type="ORF">ALP8811_00514</name>
</gene>
<keyword evidence="3 6" id="KW-0812">Transmembrane</keyword>
<dbReference type="InterPro" id="IPR044644">
    <property type="entry name" value="DinF-like"/>
</dbReference>
<dbReference type="Pfam" id="PF01554">
    <property type="entry name" value="MatE"/>
    <property type="match status" value="2"/>
</dbReference>
<dbReference type="NCBIfam" id="TIGR00797">
    <property type="entry name" value="matE"/>
    <property type="match status" value="1"/>
</dbReference>
<dbReference type="PANTHER" id="PTHR42893:SF46">
    <property type="entry name" value="PROTEIN DETOXIFICATION 44, CHLOROPLASTIC"/>
    <property type="match status" value="1"/>
</dbReference>
<evidence type="ECO:0000256" key="3">
    <source>
        <dbReference type="ARBA" id="ARBA00022692"/>
    </source>
</evidence>
<keyword evidence="8" id="KW-1185">Reference proteome</keyword>
<feature type="transmembrane region" description="Helical" evidence="6">
    <location>
        <begin position="132"/>
        <end position="154"/>
    </location>
</feature>
<dbReference type="CDD" id="cd13136">
    <property type="entry name" value="MATE_DinF_like"/>
    <property type="match status" value="1"/>
</dbReference>
<accession>A0A2R8AI35</accession>
<evidence type="ECO:0000313" key="8">
    <source>
        <dbReference type="Proteomes" id="UP000244911"/>
    </source>
</evidence>
<organism evidence="7 8">
    <name type="scientific">Aliiroseovarius pelagivivens</name>
    <dbReference type="NCBI Taxonomy" id="1639690"/>
    <lineage>
        <taxon>Bacteria</taxon>
        <taxon>Pseudomonadati</taxon>
        <taxon>Pseudomonadota</taxon>
        <taxon>Alphaproteobacteria</taxon>
        <taxon>Rhodobacterales</taxon>
        <taxon>Paracoccaceae</taxon>
        <taxon>Aliiroseovarius</taxon>
    </lineage>
</organism>
<evidence type="ECO:0000256" key="5">
    <source>
        <dbReference type="ARBA" id="ARBA00023136"/>
    </source>
</evidence>
<dbReference type="EMBL" id="OMOI01000001">
    <property type="protein sequence ID" value="SPF75524.1"/>
    <property type="molecule type" value="Genomic_DNA"/>
</dbReference>
<feature type="transmembrane region" description="Helical" evidence="6">
    <location>
        <begin position="240"/>
        <end position="259"/>
    </location>
</feature>
<evidence type="ECO:0000256" key="6">
    <source>
        <dbReference type="SAM" id="Phobius"/>
    </source>
</evidence>
<dbReference type="Proteomes" id="UP000244911">
    <property type="component" value="Unassembled WGS sequence"/>
</dbReference>
<name>A0A2R8AI35_9RHOB</name>
<dbReference type="OrthoDB" id="9789527at2"/>
<feature type="transmembrane region" description="Helical" evidence="6">
    <location>
        <begin position="187"/>
        <end position="209"/>
    </location>
</feature>
<keyword evidence="5 6" id="KW-0472">Membrane</keyword>
<dbReference type="InterPro" id="IPR002528">
    <property type="entry name" value="MATE_fam"/>
</dbReference>
<keyword evidence="4 6" id="KW-1133">Transmembrane helix</keyword>
<feature type="transmembrane region" description="Helical" evidence="6">
    <location>
        <begin position="43"/>
        <end position="65"/>
    </location>
</feature>
<feature type="transmembrane region" description="Helical" evidence="6">
    <location>
        <begin position="352"/>
        <end position="373"/>
    </location>
</feature>
<dbReference type="GO" id="GO:0015297">
    <property type="term" value="F:antiporter activity"/>
    <property type="evidence" value="ECO:0007669"/>
    <property type="project" value="InterPro"/>
</dbReference>
<protein>
    <submittedName>
        <fullName evidence="7">DNA damage-inducible protein F</fullName>
    </submittedName>
</protein>
<feature type="transmembrane region" description="Helical" evidence="6">
    <location>
        <begin position="86"/>
        <end position="112"/>
    </location>
</feature>
<reference evidence="7 8" key="1">
    <citation type="submission" date="2018-03" db="EMBL/GenBank/DDBJ databases">
        <authorList>
            <person name="Keele B.F."/>
        </authorList>
    </citation>
    <scope>NUCLEOTIDE SEQUENCE [LARGE SCALE GENOMIC DNA]</scope>
    <source>
        <strain evidence="7 8">CECT 8811</strain>
    </source>
</reference>
<evidence type="ECO:0000256" key="4">
    <source>
        <dbReference type="ARBA" id="ARBA00022989"/>
    </source>
</evidence>
<evidence type="ECO:0000256" key="1">
    <source>
        <dbReference type="ARBA" id="ARBA00004141"/>
    </source>
</evidence>
<proteinExistence type="inferred from homology"/>
<feature type="transmembrane region" description="Helical" evidence="6">
    <location>
        <begin position="315"/>
        <end position="336"/>
    </location>
</feature>
<evidence type="ECO:0000313" key="7">
    <source>
        <dbReference type="EMBL" id="SPF75524.1"/>
    </source>
</evidence>
<feature type="transmembrane region" description="Helical" evidence="6">
    <location>
        <begin position="410"/>
        <end position="430"/>
    </location>
</feature>
<sequence>MNRQELTHRRVLAVAGPIVLSNVTVPILGLVDTGVIGQLGDAVPIGAVGIGAVILSTFFWIFGFLRMGTTGLTAQAHGAGRQGEVAAMLTRALLIALVAGVALVALQGPLFWAAFQVAPASDEVETLARDYLAIRIWGAPFAISVYAFTGWLIALERARSVLVLQVVMNGVNIGLDLWFVLGLDLGVAGVAVATLLAEFSGAALGLWLCRDIFRNPAWRDRARVLDGPTLKNMAVVNTDILLRSLFIMAIFTSFTFYSSGLSDTELAANQVLMQFLHVTAYAMDGFAFGAEAFVGQALGARNRVAVRRASVMSSLWGASISCALALGFLLVGGWGIDVMTTAPDVRQVARDFLPYMVLAPLLGWPAWMLDGIFIGATRTSDMRNMMILSAAVYFAAVYALMPALGNHGLWVALLISFVARGATLGLRYPALERSAAVER</sequence>
<feature type="transmembrane region" description="Helical" evidence="6">
    <location>
        <begin position="271"/>
        <end position="294"/>
    </location>
</feature>
<dbReference type="GO" id="GO:0005886">
    <property type="term" value="C:plasma membrane"/>
    <property type="evidence" value="ECO:0007669"/>
    <property type="project" value="TreeGrafter"/>
</dbReference>
<dbReference type="GO" id="GO:0042910">
    <property type="term" value="F:xenobiotic transmembrane transporter activity"/>
    <property type="evidence" value="ECO:0007669"/>
    <property type="project" value="InterPro"/>
</dbReference>
<evidence type="ECO:0000256" key="2">
    <source>
        <dbReference type="ARBA" id="ARBA00010199"/>
    </source>
</evidence>
<feature type="transmembrane region" description="Helical" evidence="6">
    <location>
        <begin position="161"/>
        <end position="181"/>
    </location>
</feature>
<feature type="transmembrane region" description="Helical" evidence="6">
    <location>
        <begin position="385"/>
        <end position="404"/>
    </location>
</feature>
<dbReference type="AlphaFoldDB" id="A0A2R8AI35"/>
<feature type="transmembrane region" description="Helical" evidence="6">
    <location>
        <begin position="12"/>
        <end position="31"/>
    </location>
</feature>
<comment type="similarity">
    <text evidence="2">Belongs to the multi antimicrobial extrusion (MATE) (TC 2.A.66.1) family.</text>
</comment>
<dbReference type="RefSeq" id="WP_108855615.1">
    <property type="nucleotide sequence ID" value="NZ_OMOI01000001.1"/>
</dbReference>